<keyword evidence="1" id="KW-1133">Transmembrane helix</keyword>
<gene>
    <name evidence="2" type="ORF">S03H2_34156</name>
</gene>
<name>X1G8I1_9ZZZZ</name>
<keyword evidence="1" id="KW-0812">Transmembrane</keyword>
<dbReference type="AlphaFoldDB" id="X1G8I1"/>
<reference evidence="2" key="1">
    <citation type="journal article" date="2014" name="Front. Microbiol.">
        <title>High frequency of phylogenetically diverse reductive dehalogenase-homologous genes in deep subseafloor sedimentary metagenomes.</title>
        <authorList>
            <person name="Kawai M."/>
            <person name="Futagami T."/>
            <person name="Toyoda A."/>
            <person name="Takaki Y."/>
            <person name="Nishi S."/>
            <person name="Hori S."/>
            <person name="Arai W."/>
            <person name="Tsubouchi T."/>
            <person name="Morono Y."/>
            <person name="Uchiyama I."/>
            <person name="Ito T."/>
            <person name="Fujiyama A."/>
            <person name="Inagaki F."/>
            <person name="Takami H."/>
        </authorList>
    </citation>
    <scope>NUCLEOTIDE SEQUENCE</scope>
    <source>
        <strain evidence="2">Expedition CK06-06</strain>
    </source>
</reference>
<feature type="non-terminal residue" evidence="2">
    <location>
        <position position="115"/>
    </location>
</feature>
<proteinExistence type="predicted"/>
<dbReference type="EMBL" id="BARU01020824">
    <property type="protein sequence ID" value="GAH53517.1"/>
    <property type="molecule type" value="Genomic_DNA"/>
</dbReference>
<comment type="caution">
    <text evidence="2">The sequence shown here is derived from an EMBL/GenBank/DDBJ whole genome shotgun (WGS) entry which is preliminary data.</text>
</comment>
<evidence type="ECO:0000313" key="2">
    <source>
        <dbReference type="EMBL" id="GAH53517.1"/>
    </source>
</evidence>
<organism evidence="2">
    <name type="scientific">marine sediment metagenome</name>
    <dbReference type="NCBI Taxonomy" id="412755"/>
    <lineage>
        <taxon>unclassified sequences</taxon>
        <taxon>metagenomes</taxon>
        <taxon>ecological metagenomes</taxon>
    </lineage>
</organism>
<sequence length="115" mass="13277">MKKNDNKKSFFKTLPGILTGLAALIASLTGLYLAFQGSRHPKDLTQLIPQVQRQKQQAMELVTEFLIAYQKNDHSTISAMSNTPYYFFDEIIIRREEIFNKWSLVFSQKGANFRT</sequence>
<protein>
    <submittedName>
        <fullName evidence="2">Uncharacterized protein</fullName>
    </submittedName>
</protein>
<keyword evidence="1" id="KW-0472">Membrane</keyword>
<feature type="transmembrane region" description="Helical" evidence="1">
    <location>
        <begin position="14"/>
        <end position="35"/>
    </location>
</feature>
<evidence type="ECO:0000256" key="1">
    <source>
        <dbReference type="SAM" id="Phobius"/>
    </source>
</evidence>
<accession>X1G8I1</accession>